<sequence length="2617" mass="303303">MMDQKSSMLQILKLFTREQKQSHQSDFLKFLSTLSIPVISQDQINFFIKSYDETHDLLASLIIFHDVLTFDRENLQKVLSFDISHNKEILKAAPFIYMNSIGFILTSTGSTFNEDFLIVMNSIFSLSYYDYDNSIFIYLFLLDYFIENSNNMIDEDNVRLICSHFCLQTKPNIKIYNIMIEMLIKVKSCDNCLDQIFPTFAVILRTFLNQRIDIDIKLLSDTIIQNLLNVRYQVFELILVLSRLNESEHVKKIYSYLPKSIEFYMSEKPIGLFDNKQDDTNENDKELIEHKFDESLLSLQCEGNLESGFYPEIYDSSELSDSFYSPATSNFLNLFLNVLPIDIKKSYLDSFMESIEKVLTENYNINFLLAIVYILSKIKCKFILSQKVLDMLFEKKIFDPSITVFNSSIIDHKNVFLLRNLIVQITFQFCKYGSTTFFKKCESWPFMFVELLLRSVKFDMSKLFNDTFLNSFCKVYFELCDIDLKKAEEKIVSKRPILYFFLKFLLEIPSLPYNELSTFSEGTEKLIMAVISENSFKTTIDLQMKKYLYSNKYLDFNPACHQIGNLITLINQASGNLHDWFHEYLQVFYDALQKNPCLKNAPSSVNLLNSFLSFIENHPNEEKLIKVLKILSLYNRDLIDNWIFHRLSIIIPKSLEKNLNDEMIVSLFNLLSVSFSSNSSLDNFLIENGKPLHLIFSVFSSFNRTAELLHIINVLCDYSACNRIRLHEYEFDLILLDILIHFPDDFIFKECKIVNIDESYFDLLFEVLAKITVTKSNQIVADRLLKVICHSKISEKFLKFFIPFDKLANKYAITKYPLGIQQLYFEADNITDDTVKQGFSIAFWIFVDNPISEKLKIRATVLKGMNFFNLDVCQNMLYLSDINNKSLITFPIRTQHWNAVVLNFHDDSVTIYVNKNFVSEKVKLTTFNSKNTFTFGNEIDNQSDIDEILSVYSLSSFSMFMKELSSIEIDQFISQTLELQPLFSFPMDPSNPPLQSPTMYIDMSGFLPKMETIIDTFSHTYPIENVIPLFSQFHKFDHRILILYSIEDIFQNRFNALSEIIAYLLLQNRNQEIFDYDLYLAFYSFMKKPDEKEVLFESLIVNCDLWIHSTFDDMVRIVTHWKEVLFPEFEFFFYRKSFFLRFLSEIRAMYFVLLNERKIDHDEINRVIQPCLDLIELIAKNGFDDYKSVRYFETLLKSDNKQLTSQMVNILPNLLTNLKAEQSLSRLVDLFLCLDFDSYKNMFHSVIQTLSIISTSKFYEATVILGYQIPPDFESKYFENELEQFPTLSFICLKTALKSSPQIQSDLCTLLLKVISKEENTKMFLTFDMWFIWPVLFALQTAEMEIISFFINSIIASDFSIDQVENIFSFVDLLGLQTTLNVKEFKCNLIKGLYELLTVDIKRQNQSELLELGFECLFANCAKENISDRLIELYKDSVFNIDDIRPSSLYKGQIHSMKDLKNVLEIDFLNYSYYLQFNKTSHFTKLVNSFYQVYLLIVQNASDNNSYVNKLISFCSQYPNSEPEKCKQFFECGSKLTQFVGSIYKRTNNFSIHLNEFFKKVEKPLQNIEKLKNKTVDPLIEVYKGKELRLNSIKKDWKKVLKQFVHPHAVFDADCFEWKRDFFMTPDFVSNKLKRCIKKLRKLNVFQYPFLKKLFDEDQKSLKVNKASSASENKNISSKISLSSSSSSSSLIASYSCLLIKINKRSPVIFNLHNSKFEIVGHEKTKLIKLSKVHDIFTRSRLQKKTALEFFLMNGKSYLIDFAPTSSLTVLKQINGLNLPSKRVFENDDYSSFIEKSNIIQKWQMRNITTFDLLMNLNIFSGRSFHDSENYIIFPWVLAFANSKTLRNFDRPMAAQTDARFNYYKKKLEQGEEMPEMSNFVFGSAPSNAMLLSYYFVRMEPFTSLHLKVHDGKFDVLNRIFRSVDGFFAGMSSSDDSRESAPEFYSMPEMFFDMEKIKVYNDQCEAKKEDEKEGATDDAAIAQSEETASQEETVKNEDAEQSYEQTRNNEENRQSEEQTEKSEEVSFVQERSIQSNEPDAQIREQAGKSNEDATQSQEETVKNEESTLSEEQSSQSDGTDAQRKETDAQEQALQSNETVSQDQGPSSISNPQYQEEPPHQTDEQAAEPASQSEPDHSAQPKDDAASNVQSTEQGMQNEAACAQSVEQGLHDEIPRDEEQCPPRLSSSSSSEFYMERLNPSPSGDARYESCMQLIGDLEVPSWSGSIYDFVYELRTILESDEVSDHISQWIDLLFGLSQRGEEALKRCNLYLPYLYEDVWKGTKPGEEQMITTLLNSLGSMPPVIFKEKVTSRTIPQSGLTQDKVFNFEYDHQIKLGFPFMTGPGKCYVIAIDCAGCVSRIQFDILKKSFSLISKDNFLRPSDHLITLYHKTSVYVIDCKNYKVSFISPDTIITKKVPDLEKVEFVDAGIYERNFFTTSKTGAVYLWDSYKLNSPQLVLNVFSDSLKAATVSQNFGVFVFATNDGYCEIYSLNGKRFVNSIYLDGFVGQRILITPKLGLIIVKTLEKIWVMTINGFVIKKVPFGHQLGVCTLWSSNSGIDFIAVADLNGNVWSFEAYYPEKAAIVKSCHDPVVGMEYDSDSHCLLIVTMKPLLHIVSI</sequence>
<evidence type="ECO:0000259" key="2">
    <source>
        <dbReference type="PROSITE" id="PS50197"/>
    </source>
</evidence>
<feature type="compositionally biased region" description="Polar residues" evidence="1">
    <location>
        <begin position="2029"/>
        <end position="2038"/>
    </location>
</feature>
<dbReference type="PANTHER" id="PTHR13743">
    <property type="entry name" value="BEIGE/BEACH-RELATED"/>
    <property type="match status" value="1"/>
</dbReference>
<feature type="region of interest" description="Disordered" evidence="1">
    <location>
        <begin position="1968"/>
        <end position="2201"/>
    </location>
</feature>
<dbReference type="SUPFAM" id="SSF81837">
    <property type="entry name" value="BEACH domain"/>
    <property type="match status" value="2"/>
</dbReference>
<gene>
    <name evidence="4" type="ORF">M9Y10_036303</name>
</gene>
<feature type="compositionally biased region" description="Basic and acidic residues" evidence="1">
    <location>
        <begin position="2007"/>
        <end position="2024"/>
    </location>
</feature>
<dbReference type="InterPro" id="IPR036372">
    <property type="entry name" value="BEACH_dom_sf"/>
</dbReference>
<feature type="compositionally biased region" description="Polar residues" evidence="1">
    <location>
        <begin position="2146"/>
        <end position="2156"/>
    </location>
</feature>
<feature type="compositionally biased region" description="Polar residues" evidence="1">
    <location>
        <begin position="2089"/>
        <end position="2113"/>
    </location>
</feature>
<dbReference type="SMART" id="SM01026">
    <property type="entry name" value="Beach"/>
    <property type="match status" value="1"/>
</dbReference>
<dbReference type="PANTHER" id="PTHR13743:SF112">
    <property type="entry name" value="BEACH DOMAIN-CONTAINING PROTEIN"/>
    <property type="match status" value="1"/>
</dbReference>
<dbReference type="InterPro" id="IPR015943">
    <property type="entry name" value="WD40/YVTN_repeat-like_dom_sf"/>
</dbReference>
<dbReference type="PROSITE" id="PS50197">
    <property type="entry name" value="BEACH"/>
    <property type="match status" value="2"/>
</dbReference>
<dbReference type="InterPro" id="IPR023362">
    <property type="entry name" value="PH-BEACH_dom"/>
</dbReference>
<accession>A0ABR2GV00</accession>
<keyword evidence="5" id="KW-1185">Reference proteome</keyword>
<dbReference type="InterPro" id="IPR050865">
    <property type="entry name" value="BEACH_Domain"/>
</dbReference>
<feature type="domain" description="BEACH-type PH" evidence="3">
    <location>
        <begin position="1675"/>
        <end position="1778"/>
    </location>
</feature>
<feature type="compositionally biased region" description="Basic and acidic residues" evidence="1">
    <location>
        <begin position="2040"/>
        <end position="2051"/>
    </location>
</feature>
<feature type="compositionally biased region" description="Basic and acidic residues" evidence="1">
    <location>
        <begin position="2168"/>
        <end position="2180"/>
    </location>
</feature>
<dbReference type="SUPFAM" id="SSF50729">
    <property type="entry name" value="PH domain-like"/>
    <property type="match status" value="1"/>
</dbReference>
<dbReference type="SUPFAM" id="SSF50978">
    <property type="entry name" value="WD40 repeat-like"/>
    <property type="match status" value="1"/>
</dbReference>
<dbReference type="InterPro" id="IPR000409">
    <property type="entry name" value="BEACH_dom"/>
</dbReference>
<dbReference type="PROSITE" id="PS51783">
    <property type="entry name" value="PH_BEACH"/>
    <property type="match status" value="1"/>
</dbReference>
<evidence type="ECO:0008006" key="6">
    <source>
        <dbReference type="Google" id="ProtNLM"/>
    </source>
</evidence>
<dbReference type="EMBL" id="JAPFFF010000058">
    <property type="protein sequence ID" value="KAK8837765.1"/>
    <property type="molecule type" value="Genomic_DNA"/>
</dbReference>
<dbReference type="Gene3D" id="2.30.29.30">
    <property type="entry name" value="Pleckstrin-homology domain (PH domain)/Phosphotyrosine-binding domain (PTB)"/>
    <property type="match status" value="1"/>
</dbReference>
<dbReference type="Gene3D" id="1.10.1540.10">
    <property type="entry name" value="BEACH domain"/>
    <property type="match status" value="2"/>
</dbReference>
<feature type="domain" description="BEACH" evidence="2">
    <location>
        <begin position="2214"/>
        <end position="2312"/>
    </location>
</feature>
<dbReference type="Gene3D" id="2.130.10.10">
    <property type="entry name" value="YVTN repeat-like/Quinoprotein amine dehydrogenase"/>
    <property type="match status" value="1"/>
</dbReference>
<evidence type="ECO:0000259" key="3">
    <source>
        <dbReference type="PROSITE" id="PS51783"/>
    </source>
</evidence>
<dbReference type="InterPro" id="IPR036322">
    <property type="entry name" value="WD40_repeat_dom_sf"/>
</dbReference>
<dbReference type="InterPro" id="IPR013320">
    <property type="entry name" value="ConA-like_dom_sf"/>
</dbReference>
<comment type="caution">
    <text evidence="4">The sequence shown here is derived from an EMBL/GenBank/DDBJ whole genome shotgun (WGS) entry which is preliminary data.</text>
</comment>
<protein>
    <recommendedName>
        <fullName evidence="6">Beige/BEACH domain containing protein</fullName>
    </recommendedName>
</protein>
<evidence type="ECO:0000256" key="1">
    <source>
        <dbReference type="SAM" id="MobiDB-lite"/>
    </source>
</evidence>
<dbReference type="SUPFAM" id="SSF49899">
    <property type="entry name" value="Concanavalin A-like lectins/glucanases"/>
    <property type="match status" value="1"/>
</dbReference>
<dbReference type="InterPro" id="IPR011993">
    <property type="entry name" value="PH-like_dom_sf"/>
</dbReference>
<reference evidence="4 5" key="1">
    <citation type="submission" date="2024-04" db="EMBL/GenBank/DDBJ databases">
        <title>Tritrichomonas musculus Genome.</title>
        <authorList>
            <person name="Alves-Ferreira E."/>
            <person name="Grigg M."/>
            <person name="Lorenzi H."/>
            <person name="Galac M."/>
        </authorList>
    </citation>
    <scope>NUCLEOTIDE SEQUENCE [LARGE SCALE GENOMIC DNA]</scope>
    <source>
        <strain evidence="4 5">EAF2021</strain>
    </source>
</reference>
<feature type="domain" description="BEACH" evidence="2">
    <location>
        <begin position="1788"/>
        <end position="2076"/>
    </location>
</feature>
<dbReference type="Pfam" id="PF02138">
    <property type="entry name" value="Beach"/>
    <property type="match status" value="2"/>
</dbReference>
<dbReference type="Proteomes" id="UP001470230">
    <property type="component" value="Unassembled WGS sequence"/>
</dbReference>
<evidence type="ECO:0000313" key="4">
    <source>
        <dbReference type="EMBL" id="KAK8837765.1"/>
    </source>
</evidence>
<organism evidence="4 5">
    <name type="scientific">Tritrichomonas musculus</name>
    <dbReference type="NCBI Taxonomy" id="1915356"/>
    <lineage>
        <taxon>Eukaryota</taxon>
        <taxon>Metamonada</taxon>
        <taxon>Parabasalia</taxon>
        <taxon>Tritrichomonadida</taxon>
        <taxon>Tritrichomonadidae</taxon>
        <taxon>Tritrichomonas</taxon>
    </lineage>
</organism>
<proteinExistence type="predicted"/>
<feature type="compositionally biased region" description="Basic and acidic residues" evidence="1">
    <location>
        <begin position="2133"/>
        <end position="2144"/>
    </location>
</feature>
<evidence type="ECO:0000313" key="5">
    <source>
        <dbReference type="Proteomes" id="UP001470230"/>
    </source>
</evidence>
<name>A0ABR2GV00_9EUKA</name>